<evidence type="ECO:0000313" key="2">
    <source>
        <dbReference type="Proteomes" id="UP001321477"/>
    </source>
</evidence>
<gene>
    <name evidence="1" type="ORF">GCM10025870_25530</name>
</gene>
<sequence>MSGDRLFAEVADRWVEIPAGLADSSTTPGGETDRTAWLRAASEQVRALGAAWPDDTTELVPTLLEHALAERGDEHLVLTYWPEAVPMPATVRVAVLASPGRSAVAAELRANPSAHIEHVDGARLGPGVEWVHGGALPEQPGEQLIGTQTCFTDDDTMVLVTLEPTLPPLLPHVIDAVRELARTLERVRDDRPWVALALPEDVATRADVEAWQAAEPEA</sequence>
<evidence type="ECO:0000313" key="1">
    <source>
        <dbReference type="EMBL" id="BDZ55480.1"/>
    </source>
</evidence>
<protein>
    <submittedName>
        <fullName evidence="1">Uncharacterized protein</fullName>
    </submittedName>
</protein>
<organism evidence="1 2">
    <name type="scientific">Agromyces marinus</name>
    <dbReference type="NCBI Taxonomy" id="1389020"/>
    <lineage>
        <taxon>Bacteria</taxon>
        <taxon>Bacillati</taxon>
        <taxon>Actinomycetota</taxon>
        <taxon>Actinomycetes</taxon>
        <taxon>Micrococcales</taxon>
        <taxon>Microbacteriaceae</taxon>
        <taxon>Agromyces</taxon>
    </lineage>
</organism>
<keyword evidence="2" id="KW-1185">Reference proteome</keyword>
<dbReference type="EMBL" id="AP027734">
    <property type="protein sequence ID" value="BDZ55480.1"/>
    <property type="molecule type" value="Genomic_DNA"/>
</dbReference>
<name>A0ABM8H3V3_9MICO</name>
<dbReference type="Proteomes" id="UP001321477">
    <property type="component" value="Chromosome"/>
</dbReference>
<dbReference type="RefSeq" id="WP_234659743.1">
    <property type="nucleotide sequence ID" value="NZ_AP027734.1"/>
</dbReference>
<proteinExistence type="predicted"/>
<accession>A0ABM8H3V3</accession>
<reference evidence="2" key="1">
    <citation type="journal article" date="2019" name="Int. J. Syst. Evol. Microbiol.">
        <title>The Global Catalogue of Microorganisms (GCM) 10K type strain sequencing project: providing services to taxonomists for standard genome sequencing and annotation.</title>
        <authorList>
            <consortium name="The Broad Institute Genomics Platform"/>
            <consortium name="The Broad Institute Genome Sequencing Center for Infectious Disease"/>
            <person name="Wu L."/>
            <person name="Ma J."/>
        </authorList>
    </citation>
    <scope>NUCLEOTIDE SEQUENCE [LARGE SCALE GENOMIC DNA]</scope>
    <source>
        <strain evidence="2">NBRC 109019</strain>
    </source>
</reference>